<protein>
    <submittedName>
        <fullName evidence="5">ABC transporter substrate-binding protein</fullName>
    </submittedName>
</protein>
<keyword evidence="6" id="KW-1185">Reference proteome</keyword>
<proteinExistence type="inferred from homology"/>
<sequence>MTKLTKSMMIIALTFVLAFSFTTVFEMEAMAEDEYHISVIVKATDSDFWQQMMTGAEVAEQVNENVTIDLLGPPSEADIAQQVAIVEDAVVGQPDAIVLASTSSDATVGAVEMAYEQGIKVVLVDNLIETDMYHTFMATDNIEGGAIAAEEFSRLAEEEYDIDLNEKVVGHINAMAGVQVLIDRSDGFIDRITELNPDVEMLDPRYVDNRIPDAMSAAEDIILGEGDNLGGFWANNNHTGVGVAQAIADADAGDQFPAISFDADPQQIDAIRDGYLDATIVQDPFAMGFDGVMNAIKAIEGEELPDFIDTGATLVTQDNLDDDEIQQLIDTDLRSEAILEEYGM</sequence>
<dbReference type="EMBL" id="JADPIE010000001">
    <property type="protein sequence ID" value="MBF8435572.1"/>
    <property type="molecule type" value="Genomic_DNA"/>
</dbReference>
<dbReference type="PANTHER" id="PTHR46847:SF1">
    <property type="entry name" value="D-ALLOSE-BINDING PERIPLASMIC PROTEIN-RELATED"/>
    <property type="match status" value="1"/>
</dbReference>
<evidence type="ECO:0000313" key="5">
    <source>
        <dbReference type="EMBL" id="MBF8435572.1"/>
    </source>
</evidence>
<evidence type="ECO:0000256" key="2">
    <source>
        <dbReference type="ARBA" id="ARBA00007639"/>
    </source>
</evidence>
<dbReference type="Proteomes" id="UP000621436">
    <property type="component" value="Unassembled WGS sequence"/>
</dbReference>
<keyword evidence="3" id="KW-0732">Signal</keyword>
<reference evidence="5" key="1">
    <citation type="submission" date="2020-11" db="EMBL/GenBank/DDBJ databases">
        <title>Halonatronomonas betainensis gen. nov., sp. nov. a novel haloalkaliphilic representative of the family Halanaerobiacae capable of betaine degradation.</title>
        <authorList>
            <person name="Boltyanskaya Y."/>
            <person name="Kevbrin V."/>
            <person name="Detkova E."/>
            <person name="Grouzdev D.S."/>
            <person name="Koziaeva V."/>
            <person name="Zhilina T."/>
        </authorList>
    </citation>
    <scope>NUCLEOTIDE SEQUENCE</scope>
    <source>
        <strain evidence="5">Z-7014</strain>
    </source>
</reference>
<dbReference type="Gene3D" id="3.40.50.2300">
    <property type="match status" value="2"/>
</dbReference>
<dbReference type="GO" id="GO:0030246">
    <property type="term" value="F:carbohydrate binding"/>
    <property type="evidence" value="ECO:0007669"/>
    <property type="project" value="UniProtKB-ARBA"/>
</dbReference>
<comment type="similarity">
    <text evidence="2">Belongs to the bacterial solute-binding protein 2 family.</text>
</comment>
<gene>
    <name evidence="5" type="ORF">I0Q91_00640</name>
</gene>
<dbReference type="AlphaFoldDB" id="A0A931ANH6"/>
<accession>A0A931ANH6</accession>
<dbReference type="PANTHER" id="PTHR46847">
    <property type="entry name" value="D-ALLOSE-BINDING PERIPLASMIC PROTEIN-RELATED"/>
    <property type="match status" value="1"/>
</dbReference>
<dbReference type="SUPFAM" id="SSF53822">
    <property type="entry name" value="Periplasmic binding protein-like I"/>
    <property type="match status" value="1"/>
</dbReference>
<dbReference type="GO" id="GO:0030313">
    <property type="term" value="C:cell envelope"/>
    <property type="evidence" value="ECO:0007669"/>
    <property type="project" value="UniProtKB-SubCell"/>
</dbReference>
<name>A0A931ANH6_9FIRM</name>
<dbReference type="RefSeq" id="WP_270452210.1">
    <property type="nucleotide sequence ID" value="NZ_JADPIE010000001.1"/>
</dbReference>
<dbReference type="InterPro" id="IPR025997">
    <property type="entry name" value="SBP_2_dom"/>
</dbReference>
<organism evidence="5 6">
    <name type="scientific">Halonatronomonas betaini</name>
    <dbReference type="NCBI Taxonomy" id="2778430"/>
    <lineage>
        <taxon>Bacteria</taxon>
        <taxon>Bacillati</taxon>
        <taxon>Bacillota</taxon>
        <taxon>Clostridia</taxon>
        <taxon>Halanaerobiales</taxon>
        <taxon>Halarsenatibacteraceae</taxon>
        <taxon>Halonatronomonas</taxon>
    </lineage>
</organism>
<dbReference type="Pfam" id="PF13407">
    <property type="entry name" value="Peripla_BP_4"/>
    <property type="match status" value="1"/>
</dbReference>
<evidence type="ECO:0000259" key="4">
    <source>
        <dbReference type="Pfam" id="PF13407"/>
    </source>
</evidence>
<evidence type="ECO:0000256" key="1">
    <source>
        <dbReference type="ARBA" id="ARBA00004196"/>
    </source>
</evidence>
<dbReference type="InterPro" id="IPR028082">
    <property type="entry name" value="Peripla_BP_I"/>
</dbReference>
<feature type="domain" description="Periplasmic binding protein" evidence="4">
    <location>
        <begin position="37"/>
        <end position="303"/>
    </location>
</feature>
<evidence type="ECO:0000313" key="6">
    <source>
        <dbReference type="Proteomes" id="UP000621436"/>
    </source>
</evidence>
<dbReference type="CDD" id="cd20008">
    <property type="entry name" value="PBP1_ABC_sugar_binding-like"/>
    <property type="match status" value="1"/>
</dbReference>
<evidence type="ECO:0000256" key="3">
    <source>
        <dbReference type="ARBA" id="ARBA00022729"/>
    </source>
</evidence>
<comment type="caution">
    <text evidence="5">The sequence shown here is derived from an EMBL/GenBank/DDBJ whole genome shotgun (WGS) entry which is preliminary data.</text>
</comment>
<comment type="subcellular location">
    <subcellularLocation>
        <location evidence="1">Cell envelope</location>
    </subcellularLocation>
</comment>